<name>A0A1Q6DSD2_METT1</name>
<dbReference type="GO" id="GO:0005886">
    <property type="term" value="C:plasma membrane"/>
    <property type="evidence" value="ECO:0007669"/>
    <property type="project" value="UniProtKB-SubCell"/>
</dbReference>
<keyword evidence="3" id="KW-1003">Cell membrane</keyword>
<feature type="transmembrane region" description="Helical" evidence="7">
    <location>
        <begin position="260"/>
        <end position="281"/>
    </location>
</feature>
<reference evidence="8" key="1">
    <citation type="submission" date="2016-12" db="EMBL/GenBank/DDBJ databases">
        <title>Discovery of methanogenic haloarchaea.</title>
        <authorList>
            <person name="Sorokin D.Y."/>
            <person name="Makarova K.S."/>
            <person name="Abbas B."/>
            <person name="Ferrer M."/>
            <person name="Golyshin P.N."/>
        </authorList>
    </citation>
    <scope>NUCLEOTIDE SEQUENCE [LARGE SCALE GENOMIC DNA]</scope>
    <source>
        <strain evidence="8">HMET1</strain>
    </source>
</reference>
<dbReference type="STRING" id="1903181.BTN85_1896"/>
<evidence type="ECO:0000256" key="2">
    <source>
        <dbReference type="ARBA" id="ARBA00006386"/>
    </source>
</evidence>
<evidence type="ECO:0000256" key="4">
    <source>
        <dbReference type="ARBA" id="ARBA00022692"/>
    </source>
</evidence>
<dbReference type="InterPro" id="IPR053166">
    <property type="entry name" value="UPF0718_permease"/>
</dbReference>
<accession>A0A1Q6DSD2</accession>
<keyword evidence="5 7" id="KW-1133">Transmembrane helix</keyword>
<gene>
    <name evidence="8" type="ORF">BTN85_1896</name>
</gene>
<evidence type="ECO:0000256" key="3">
    <source>
        <dbReference type="ARBA" id="ARBA00022475"/>
    </source>
</evidence>
<sequence length="312" mass="33529">MVLKMVFKEISDFIVSALGLTGKAAAAVDFWIYDTLKITFILLLVILGIGYLRTYIRPEDVRDYLQDKNVFVGYLGASILGIVSPFCSCSTIPIFLGFMGAGVPFGMALTFLVTSPMINEAAIFVLFGVLGWKLTTAYIVGGITVGMVGGFLLTKLGFQKYAKSFKFGDNSCKINSTTKDRLKQAYAEAKDILKSIFPYVVVGVGIGAIIHGFIPRNLITKYLTGTLAVPAAVVVGVPVYTNIMGVIPVVKSLIGKGLPIGTSIAFMMSVAALSIPEFVLLKKVMKKELIAAYATIISVGIITIGITLNFLF</sequence>
<keyword evidence="9" id="KW-1185">Reference proteome</keyword>
<evidence type="ECO:0000256" key="6">
    <source>
        <dbReference type="ARBA" id="ARBA00023136"/>
    </source>
</evidence>
<feature type="transmembrane region" description="Helical" evidence="7">
    <location>
        <begin position="222"/>
        <end position="240"/>
    </location>
</feature>
<evidence type="ECO:0000313" key="9">
    <source>
        <dbReference type="Proteomes" id="UP000185744"/>
    </source>
</evidence>
<proteinExistence type="inferred from homology"/>
<feature type="transmembrane region" description="Helical" evidence="7">
    <location>
        <begin position="196"/>
        <end position="215"/>
    </location>
</feature>
<evidence type="ECO:0000313" key="8">
    <source>
        <dbReference type="EMBL" id="OKY77248.1"/>
    </source>
</evidence>
<dbReference type="AlphaFoldDB" id="A0A1Q6DSD2"/>
<evidence type="ECO:0000256" key="1">
    <source>
        <dbReference type="ARBA" id="ARBA00004651"/>
    </source>
</evidence>
<feature type="transmembrane region" description="Helical" evidence="7">
    <location>
        <begin position="36"/>
        <end position="52"/>
    </location>
</feature>
<feature type="transmembrane region" description="Helical" evidence="7">
    <location>
        <begin position="105"/>
        <end position="130"/>
    </location>
</feature>
<dbReference type="InParanoid" id="A0A1Q6DSD2"/>
<dbReference type="PANTHER" id="PTHR42775:SF1">
    <property type="entry name" value="PERMEASE RV2963-RELATED"/>
    <property type="match status" value="1"/>
</dbReference>
<comment type="caution">
    <text evidence="8">The sequence shown here is derived from an EMBL/GenBank/DDBJ whole genome shotgun (WGS) entry which is preliminary data.</text>
</comment>
<evidence type="ECO:0000256" key="7">
    <source>
        <dbReference type="SAM" id="Phobius"/>
    </source>
</evidence>
<organism evidence="8 9">
    <name type="scientific">Methanohalarchaeum thermophilum</name>
    <dbReference type="NCBI Taxonomy" id="1903181"/>
    <lineage>
        <taxon>Archaea</taxon>
        <taxon>Methanobacteriati</taxon>
        <taxon>Methanobacteriota</taxon>
        <taxon>Methanonatronarchaeia</taxon>
        <taxon>Methanonatronarchaeales</taxon>
        <taxon>Methanonatronarchaeaceae</taxon>
        <taxon>Candidatus Methanohalarchaeum</taxon>
    </lineage>
</organism>
<dbReference type="EMBL" id="MSDW01000002">
    <property type="protein sequence ID" value="OKY77248.1"/>
    <property type="molecule type" value="Genomic_DNA"/>
</dbReference>
<feature type="transmembrane region" description="Helical" evidence="7">
    <location>
        <begin position="72"/>
        <end position="99"/>
    </location>
</feature>
<feature type="transmembrane region" description="Helical" evidence="7">
    <location>
        <begin position="137"/>
        <end position="158"/>
    </location>
</feature>
<keyword evidence="6 7" id="KW-0472">Membrane</keyword>
<protein>
    <submittedName>
        <fullName evidence="8">Permease</fullName>
    </submittedName>
</protein>
<dbReference type="Pfam" id="PF03773">
    <property type="entry name" value="ArsP_1"/>
    <property type="match status" value="1"/>
</dbReference>
<dbReference type="PANTHER" id="PTHR42775">
    <property type="entry name" value="PERMEASE RV2963-RELATED"/>
    <property type="match status" value="1"/>
</dbReference>
<comment type="similarity">
    <text evidence="2">Belongs to the UPF0718 family.</text>
</comment>
<evidence type="ECO:0000256" key="5">
    <source>
        <dbReference type="ARBA" id="ARBA00022989"/>
    </source>
</evidence>
<keyword evidence="4 7" id="KW-0812">Transmembrane</keyword>
<feature type="transmembrane region" description="Helical" evidence="7">
    <location>
        <begin position="290"/>
        <end position="311"/>
    </location>
</feature>
<dbReference type="Proteomes" id="UP000185744">
    <property type="component" value="Unassembled WGS sequence"/>
</dbReference>
<comment type="subcellular location">
    <subcellularLocation>
        <location evidence="1">Cell membrane</location>
        <topology evidence="1">Multi-pass membrane protein</topology>
    </subcellularLocation>
</comment>
<dbReference type="InterPro" id="IPR005524">
    <property type="entry name" value="DUF318"/>
</dbReference>